<feature type="transmembrane region" description="Helical" evidence="9">
    <location>
        <begin position="23"/>
        <end position="52"/>
    </location>
</feature>
<evidence type="ECO:0000256" key="8">
    <source>
        <dbReference type="ARBA" id="ARBA00023315"/>
    </source>
</evidence>
<dbReference type="UniPathway" id="UPA00666"/>
<feature type="transmembrane region" description="Helical" evidence="9">
    <location>
        <begin position="168"/>
        <end position="191"/>
    </location>
</feature>
<evidence type="ECO:0000259" key="10">
    <source>
        <dbReference type="PROSITE" id="PS50263"/>
    </source>
</evidence>
<name>A0A7W6REW6_9PROT</name>
<reference evidence="11 12" key="1">
    <citation type="submission" date="2020-08" db="EMBL/GenBank/DDBJ databases">
        <title>Genome sequencing of Purple Non-Sulfur Bacteria from various extreme environments.</title>
        <authorList>
            <person name="Mayer M."/>
        </authorList>
    </citation>
    <scope>NUCLEOTIDE SEQUENCE [LARGE SCALE GENOMIC DNA]</scope>
    <source>
        <strain evidence="11 12">JA131</strain>
    </source>
</reference>
<dbReference type="HAMAP" id="MF_01148">
    <property type="entry name" value="Lnt"/>
    <property type="match status" value="1"/>
</dbReference>
<evidence type="ECO:0000256" key="3">
    <source>
        <dbReference type="ARBA" id="ARBA00022475"/>
    </source>
</evidence>
<dbReference type="PANTHER" id="PTHR38686">
    <property type="entry name" value="APOLIPOPROTEIN N-ACYLTRANSFERASE"/>
    <property type="match status" value="1"/>
</dbReference>
<dbReference type="Gene3D" id="3.60.110.10">
    <property type="entry name" value="Carbon-nitrogen hydrolase"/>
    <property type="match status" value="1"/>
</dbReference>
<evidence type="ECO:0000313" key="11">
    <source>
        <dbReference type="EMBL" id="MBB4267281.1"/>
    </source>
</evidence>
<proteinExistence type="inferred from homology"/>
<keyword evidence="3 9" id="KW-1003">Cell membrane</keyword>
<dbReference type="CDD" id="cd07571">
    <property type="entry name" value="ALP_N-acyl_transferase"/>
    <property type="match status" value="1"/>
</dbReference>
<keyword evidence="7 9" id="KW-0472">Membrane</keyword>
<evidence type="ECO:0000256" key="6">
    <source>
        <dbReference type="ARBA" id="ARBA00022989"/>
    </source>
</evidence>
<dbReference type="InterPro" id="IPR036526">
    <property type="entry name" value="C-N_Hydrolase_sf"/>
</dbReference>
<organism evidence="11 12">
    <name type="scientific">Roseospira visakhapatnamensis</name>
    <dbReference type="NCBI Taxonomy" id="390880"/>
    <lineage>
        <taxon>Bacteria</taxon>
        <taxon>Pseudomonadati</taxon>
        <taxon>Pseudomonadota</taxon>
        <taxon>Alphaproteobacteria</taxon>
        <taxon>Rhodospirillales</taxon>
        <taxon>Rhodospirillaceae</taxon>
        <taxon>Roseospira</taxon>
    </lineage>
</organism>
<feature type="transmembrane region" description="Helical" evidence="9">
    <location>
        <begin position="91"/>
        <end position="117"/>
    </location>
</feature>
<evidence type="ECO:0000256" key="9">
    <source>
        <dbReference type="HAMAP-Rule" id="MF_01148"/>
    </source>
</evidence>
<feature type="transmembrane region" description="Helical" evidence="9">
    <location>
        <begin position="203"/>
        <end position="221"/>
    </location>
</feature>
<comment type="caution">
    <text evidence="11">The sequence shown here is derived from an EMBL/GenBank/DDBJ whole genome shotgun (WGS) entry which is preliminary data.</text>
</comment>
<comment type="function">
    <text evidence="9">Catalyzes the phospholipid dependent N-acylation of the N-terminal cysteine of apolipoprotein, the last step in lipoprotein maturation.</text>
</comment>
<dbReference type="Proteomes" id="UP000554286">
    <property type="component" value="Unassembled WGS sequence"/>
</dbReference>
<dbReference type="PROSITE" id="PS50263">
    <property type="entry name" value="CN_HYDROLASE"/>
    <property type="match status" value="1"/>
</dbReference>
<dbReference type="GO" id="GO:0016410">
    <property type="term" value="F:N-acyltransferase activity"/>
    <property type="evidence" value="ECO:0007669"/>
    <property type="project" value="UniProtKB-UniRule"/>
</dbReference>
<keyword evidence="12" id="KW-1185">Reference proteome</keyword>
<dbReference type="GO" id="GO:0005886">
    <property type="term" value="C:plasma membrane"/>
    <property type="evidence" value="ECO:0007669"/>
    <property type="project" value="UniProtKB-SubCell"/>
</dbReference>
<dbReference type="InterPro" id="IPR003010">
    <property type="entry name" value="C-N_Hydrolase"/>
</dbReference>
<dbReference type="SUPFAM" id="SSF56317">
    <property type="entry name" value="Carbon-nitrogen hydrolase"/>
    <property type="match status" value="1"/>
</dbReference>
<dbReference type="InterPro" id="IPR004563">
    <property type="entry name" value="Apolipo_AcylTrfase"/>
</dbReference>
<keyword evidence="4 9" id="KW-0808">Transferase</keyword>
<dbReference type="GO" id="GO:0042158">
    <property type="term" value="P:lipoprotein biosynthetic process"/>
    <property type="evidence" value="ECO:0007669"/>
    <property type="project" value="UniProtKB-UniRule"/>
</dbReference>
<comment type="subcellular location">
    <subcellularLocation>
        <location evidence="1 9">Cell membrane</location>
        <topology evidence="1 9">Multi-pass membrane protein</topology>
    </subcellularLocation>
</comment>
<evidence type="ECO:0000256" key="5">
    <source>
        <dbReference type="ARBA" id="ARBA00022692"/>
    </source>
</evidence>
<dbReference type="InterPro" id="IPR045378">
    <property type="entry name" value="LNT_N"/>
</dbReference>
<keyword evidence="6 9" id="KW-1133">Transmembrane helix</keyword>
<comment type="pathway">
    <text evidence="9">Protein modification; lipoprotein biosynthesis (N-acyl transfer).</text>
</comment>
<dbReference type="RefSeq" id="WP_184046527.1">
    <property type="nucleotide sequence ID" value="NZ_JACIGK010000024.1"/>
</dbReference>
<accession>A0A7W6REW6</accession>
<comment type="catalytic activity">
    <reaction evidence="9">
        <text>N-terminal S-1,2-diacyl-sn-glyceryl-L-cysteinyl-[lipoprotein] + a glycerophospholipid = N-acyl-S-1,2-diacyl-sn-glyceryl-L-cysteinyl-[lipoprotein] + a 2-acyl-sn-glycero-3-phospholipid + H(+)</text>
        <dbReference type="Rhea" id="RHEA:48228"/>
        <dbReference type="Rhea" id="RHEA-COMP:14681"/>
        <dbReference type="Rhea" id="RHEA-COMP:14684"/>
        <dbReference type="ChEBI" id="CHEBI:15378"/>
        <dbReference type="ChEBI" id="CHEBI:136912"/>
        <dbReference type="ChEBI" id="CHEBI:140656"/>
        <dbReference type="ChEBI" id="CHEBI:140657"/>
        <dbReference type="ChEBI" id="CHEBI:140660"/>
        <dbReference type="EC" id="2.3.1.269"/>
    </reaction>
</comment>
<dbReference type="Pfam" id="PF20154">
    <property type="entry name" value="LNT_N"/>
    <property type="match status" value="1"/>
</dbReference>
<protein>
    <recommendedName>
        <fullName evidence="9">Apolipoprotein N-acyltransferase</fullName>
        <shortName evidence="9">ALP N-acyltransferase</shortName>
        <ecNumber evidence="9">2.3.1.269</ecNumber>
    </recommendedName>
</protein>
<dbReference type="Pfam" id="PF00795">
    <property type="entry name" value="CN_hydrolase"/>
    <property type="match status" value="1"/>
</dbReference>
<keyword evidence="8 9" id="KW-0012">Acyltransferase</keyword>
<evidence type="ECO:0000256" key="2">
    <source>
        <dbReference type="ARBA" id="ARBA00010065"/>
    </source>
</evidence>
<dbReference type="AlphaFoldDB" id="A0A7W6REW6"/>
<evidence type="ECO:0000256" key="1">
    <source>
        <dbReference type="ARBA" id="ARBA00004651"/>
    </source>
</evidence>
<evidence type="ECO:0000256" key="4">
    <source>
        <dbReference type="ARBA" id="ARBA00022679"/>
    </source>
</evidence>
<feature type="transmembrane region" description="Helical" evidence="9">
    <location>
        <begin position="64"/>
        <end position="85"/>
    </location>
</feature>
<keyword evidence="11" id="KW-0449">Lipoprotein</keyword>
<keyword evidence="5 9" id="KW-0812">Transmembrane</keyword>
<feature type="transmembrane region" description="Helical" evidence="9">
    <location>
        <begin position="493"/>
        <end position="514"/>
    </location>
</feature>
<evidence type="ECO:0000313" key="12">
    <source>
        <dbReference type="Proteomes" id="UP000554286"/>
    </source>
</evidence>
<dbReference type="EMBL" id="JACIGK010000024">
    <property type="protein sequence ID" value="MBB4267281.1"/>
    <property type="molecule type" value="Genomic_DNA"/>
</dbReference>
<dbReference type="PANTHER" id="PTHR38686:SF1">
    <property type="entry name" value="APOLIPOPROTEIN N-ACYLTRANSFERASE"/>
    <property type="match status" value="1"/>
</dbReference>
<dbReference type="EC" id="2.3.1.269" evidence="9"/>
<dbReference type="NCBIfam" id="TIGR00546">
    <property type="entry name" value="lnt"/>
    <property type="match status" value="1"/>
</dbReference>
<comment type="similarity">
    <text evidence="2 9">Belongs to the CN hydrolase family. Apolipoprotein N-acyltransferase subfamily.</text>
</comment>
<feature type="domain" description="CN hydrolase" evidence="10">
    <location>
        <begin position="239"/>
        <end position="481"/>
    </location>
</feature>
<evidence type="ECO:0000256" key="7">
    <source>
        <dbReference type="ARBA" id="ARBA00023136"/>
    </source>
</evidence>
<gene>
    <name evidence="9" type="primary">lnt</name>
    <name evidence="11" type="ORF">GGD89_002922</name>
</gene>
<sequence>MMARVAAAVRDLRGWRRHGTATALGAAAALALPPFHVVPALLVGLTGLVWLLDGAPRRRGAFAAGWWFGLGWFAVGLHWIAHALLVDAARFGWLIPLAIGGLAAVLALFTGLGTLLAGLWWRPGRPSRVLVLAGAWTLAEALRGWAFTGFPWNQPATVWMPWPAALQTAALIGALGLSALTVLALAAPAVLADAGAARWRRGGVLALAGAALLAPTLWGQVRLTRPPPADVAGVRLRLVQPNYTQAEKWDPARRDLNLLDQVEMSRAPGFEAVTHVIWSETASVFPLATDTERRRLVAAAAPPGGLLLTGAPRVSPPGTTPFQVWNSLLAVTPAATIAGAYDKHHLVPFGEYVPFRDILPLEKITPGALDFTPGPGPTTLDLPGTPPVSPLICYEVIFPGQVVDAAARPTWMVNVTNDGWYGTSPGPYQHLATARLRAVEEGVPLVRVANTGISAVVDAMGRVTGRLDLGTRGVLDAALPGAMPPTPFARLGMPVPLALALALLMAGAVGGWGWRQGGRARRAPESAQRKNTA</sequence>